<dbReference type="InterPro" id="IPR001036">
    <property type="entry name" value="Acrflvin-R"/>
</dbReference>
<dbReference type="SUPFAM" id="SSF82866">
    <property type="entry name" value="Multidrug efflux transporter AcrB transmembrane domain"/>
    <property type="match status" value="1"/>
</dbReference>
<dbReference type="GO" id="GO:0005886">
    <property type="term" value="C:plasma membrane"/>
    <property type="evidence" value="ECO:0007669"/>
    <property type="project" value="TreeGrafter"/>
</dbReference>
<gene>
    <name evidence="2" type="ordered locus">Desca_2599</name>
</gene>
<sequence length="172" mass="18795">MLVLGIVLVYMVMASLYGNLRDPLIVMLAVPFGLSGVFYAFYFTNTTLSLISFMGIIMLTGIVVKNAIILLDYTHLLQNRGQPLLEAIILAGRNRLRPILMTTTATFFGMLPLAISRGVGAEIWNPLGITMMGGLAVSTLVTLVLIPTVYCLFEEKRLQKAAVIQNVNGKLS</sequence>
<evidence type="ECO:0000256" key="1">
    <source>
        <dbReference type="SAM" id="Phobius"/>
    </source>
</evidence>
<dbReference type="eggNOG" id="COG0841">
    <property type="taxonomic scope" value="Bacteria"/>
</dbReference>
<dbReference type="HOGENOM" id="CLU_002755_2_5_9"/>
<evidence type="ECO:0000313" key="2">
    <source>
        <dbReference type="EMBL" id="AEF95418.1"/>
    </source>
</evidence>
<dbReference type="GO" id="GO:0042910">
    <property type="term" value="F:xenobiotic transmembrane transporter activity"/>
    <property type="evidence" value="ECO:0007669"/>
    <property type="project" value="TreeGrafter"/>
</dbReference>
<accession>F6B5I6</accession>
<dbReference type="STRING" id="868595.Desca_2599"/>
<reference evidence="2" key="1">
    <citation type="submission" date="2011-05" db="EMBL/GenBank/DDBJ databases">
        <title>Complete sequence of Desulfotomaculum carboxydivorans CO-1-SRB.</title>
        <authorList>
            <consortium name="US DOE Joint Genome Institute"/>
            <person name="Lucas S."/>
            <person name="Han J."/>
            <person name="Lapidus A."/>
            <person name="Cheng J.-F."/>
            <person name="Goodwin L."/>
            <person name="Pitluck S."/>
            <person name="Peters L."/>
            <person name="Mikhailova N."/>
            <person name="Lu M."/>
            <person name="Han C."/>
            <person name="Tapia R."/>
            <person name="Land M."/>
            <person name="Hauser L."/>
            <person name="Kyrpides N."/>
            <person name="Ivanova N."/>
            <person name="Pagani I."/>
            <person name="Stams A."/>
            <person name="Plugge C."/>
            <person name="Muyzer G."/>
            <person name="Kuever J."/>
            <person name="Parshina S."/>
            <person name="Ivanova A."/>
            <person name="Nazina T."/>
            <person name="Woyke T."/>
        </authorList>
    </citation>
    <scope>NUCLEOTIDE SEQUENCE [LARGE SCALE GENOMIC DNA]</scope>
    <source>
        <strain evidence="2">CO-1-SRB</strain>
    </source>
</reference>
<proteinExistence type="predicted"/>
<protein>
    <submittedName>
        <fullName evidence="2">Acriflavin resistance protein</fullName>
    </submittedName>
</protein>
<dbReference type="PANTHER" id="PTHR32063:SF0">
    <property type="entry name" value="SWARMING MOTILITY PROTEIN SWRC"/>
    <property type="match status" value="1"/>
</dbReference>
<dbReference type="PANTHER" id="PTHR32063">
    <property type="match status" value="1"/>
</dbReference>
<keyword evidence="1" id="KW-1133">Transmembrane helix</keyword>
<feature type="transmembrane region" description="Helical" evidence="1">
    <location>
        <begin position="24"/>
        <end position="43"/>
    </location>
</feature>
<keyword evidence="1" id="KW-0472">Membrane</keyword>
<feature type="transmembrane region" description="Helical" evidence="1">
    <location>
        <begin position="50"/>
        <end position="76"/>
    </location>
</feature>
<dbReference type="EMBL" id="CP002736">
    <property type="protein sequence ID" value="AEF95418.1"/>
    <property type="molecule type" value="Genomic_DNA"/>
</dbReference>
<dbReference type="Gene3D" id="1.20.1640.10">
    <property type="entry name" value="Multidrug efflux transporter AcrB transmembrane domain"/>
    <property type="match status" value="1"/>
</dbReference>
<name>F6B5I6_DESCC</name>
<dbReference type="PRINTS" id="PR00702">
    <property type="entry name" value="ACRIFLAVINRP"/>
</dbReference>
<organism evidence="2 3">
    <name type="scientific">Desulfotomaculum nigrificans (strain DSM 14880 / VKM B-2319 / CO-1-SRB)</name>
    <name type="common">Desulfotomaculum carboxydivorans</name>
    <dbReference type="NCBI Taxonomy" id="868595"/>
    <lineage>
        <taxon>Bacteria</taxon>
        <taxon>Bacillati</taxon>
        <taxon>Bacillota</taxon>
        <taxon>Clostridia</taxon>
        <taxon>Eubacteriales</taxon>
        <taxon>Desulfotomaculaceae</taxon>
        <taxon>Desulfotomaculum</taxon>
    </lineage>
</organism>
<dbReference type="Proteomes" id="UP000009226">
    <property type="component" value="Chromosome"/>
</dbReference>
<dbReference type="Pfam" id="PF00873">
    <property type="entry name" value="ACR_tran"/>
    <property type="match status" value="1"/>
</dbReference>
<feature type="transmembrane region" description="Helical" evidence="1">
    <location>
        <begin position="127"/>
        <end position="150"/>
    </location>
</feature>
<evidence type="ECO:0000313" key="3">
    <source>
        <dbReference type="Proteomes" id="UP000009226"/>
    </source>
</evidence>
<keyword evidence="1" id="KW-0812">Transmembrane</keyword>
<dbReference type="AlphaFoldDB" id="F6B5I6"/>
<keyword evidence="3" id="KW-1185">Reference proteome</keyword>
<dbReference type="KEGG" id="dca:Desca_2599"/>